<dbReference type="Pfam" id="PF05380">
    <property type="entry name" value="Peptidase_A17"/>
    <property type="match status" value="1"/>
</dbReference>
<dbReference type="SUPFAM" id="SSF53098">
    <property type="entry name" value="Ribonuclease H-like"/>
    <property type="match status" value="1"/>
</dbReference>
<dbReference type="InterPro" id="IPR008042">
    <property type="entry name" value="Retrotrans_Pao"/>
</dbReference>
<dbReference type="InterPro" id="IPR043502">
    <property type="entry name" value="DNA/RNA_pol_sf"/>
</dbReference>
<evidence type="ECO:0000259" key="2">
    <source>
        <dbReference type="Pfam" id="PF18701"/>
    </source>
</evidence>
<organism evidence="3 4">
    <name type="scientific">Trichogramma brassicae</name>
    <dbReference type="NCBI Taxonomy" id="86971"/>
    <lineage>
        <taxon>Eukaryota</taxon>
        <taxon>Metazoa</taxon>
        <taxon>Ecdysozoa</taxon>
        <taxon>Arthropoda</taxon>
        <taxon>Hexapoda</taxon>
        <taxon>Insecta</taxon>
        <taxon>Pterygota</taxon>
        <taxon>Neoptera</taxon>
        <taxon>Endopterygota</taxon>
        <taxon>Hymenoptera</taxon>
        <taxon>Apocrita</taxon>
        <taxon>Proctotrupomorpha</taxon>
        <taxon>Chalcidoidea</taxon>
        <taxon>Trichogrammatidae</taxon>
        <taxon>Trichogramma</taxon>
    </lineage>
</organism>
<gene>
    <name evidence="3" type="ORF">TBRA_LOCUS13554</name>
</gene>
<dbReference type="GO" id="GO:0042575">
    <property type="term" value="C:DNA polymerase complex"/>
    <property type="evidence" value="ECO:0007669"/>
    <property type="project" value="UniProtKB-ARBA"/>
</dbReference>
<dbReference type="PANTHER" id="PTHR47331:SF4">
    <property type="entry name" value="PEPTIDASE S1 DOMAIN-CONTAINING PROTEIN"/>
    <property type="match status" value="1"/>
</dbReference>
<dbReference type="InterPro" id="IPR043128">
    <property type="entry name" value="Rev_trsase/Diguanyl_cyclase"/>
</dbReference>
<dbReference type="Gene3D" id="3.10.10.10">
    <property type="entry name" value="HIV Type 1 Reverse Transcriptase, subunit A, domain 1"/>
    <property type="match status" value="1"/>
</dbReference>
<dbReference type="Gene3D" id="3.30.70.270">
    <property type="match status" value="1"/>
</dbReference>
<evidence type="ECO:0000313" key="4">
    <source>
        <dbReference type="Proteomes" id="UP000479190"/>
    </source>
</evidence>
<dbReference type="InterPro" id="IPR012337">
    <property type="entry name" value="RNaseH-like_sf"/>
</dbReference>
<name>A0A6H5IXI6_9HYME</name>
<accession>A0A6H5IXI6</accession>
<proteinExistence type="predicted"/>
<feature type="domain" description="DUF5641" evidence="2">
    <location>
        <begin position="1130"/>
        <end position="1219"/>
    </location>
</feature>
<dbReference type="OrthoDB" id="5920040at2759"/>
<dbReference type="GO" id="GO:0003676">
    <property type="term" value="F:nucleic acid binding"/>
    <property type="evidence" value="ECO:0007669"/>
    <property type="project" value="InterPro"/>
</dbReference>
<dbReference type="SUPFAM" id="SSF56672">
    <property type="entry name" value="DNA/RNA polymerases"/>
    <property type="match status" value="1"/>
</dbReference>
<sequence>MPASTSHAAASAQCFDECTGLAASADCGAEFSVSRELTSVTACAADAPARATILLGDRACKSYRPDRKRLRSNPDLKYSIGRKRKLCFRGNQYKQAPSTDRVINARQRSAAESNNPRLKAASRRKILPLSDEQSQAGSAQFRLVWYLSPLNESIRRFWHIEEISSKPLLTPEEDECEKHFASTHERDAAGRYVIRLPLKRELSSTSVDLGDSRAAAKRSLYHMERRFRRDDALHAAYADFMAEYQSMNHMELVSEEELPKNAVYLPHHGVWKEGKLRVVFNASCVTSKGLSLNSLLHTGANLLPDLSHLLLRWRTYKYVFSTDIQKMFRQILVHENDRHLQCILWRKHDTEPIATYRLTTVTYGMGSAPFLAIRSLRQLARDEGEEYPLAASVLQQEVYMDDGLSGGHSVKEAREKRDQLIRMLRVGGFKLHKWAANDEALIDDIPADQRASTVARSFDVAEAVGVLGLMWSPTEDSFLYKLQLDRIEGAITKRKILSKIAQVFDPLGWISPVTIVGKLLIQQLWLKGIDWDVELPEDLRSFWTMWYSSLEGLAKVRIDRWTGYVPDAARIELHGFADASLRAYAAVIYLRIVTATSIKVVLLQAKSKVAPTNTLSVPRLELCGALLLARLMQSVMSELHIEPDKINLWTDSTDVIYWLQAHPSRWQTFVANRCSTIHTLLPDVGWHHVRSADNPADILSRGTTVEELLTSDLWWRGPPWLSLDTAEWPPVALSLPPRVREERKAAAVVLANNERDQEDPGVAGKFSSMLRLLRGTVICFRFLRACVLVRVRRRSEVLDWIRRMPLERSSSLSTEEMCHVRMFWISWAQRREFAAERRAVGDNVSVRPSSRLASLHPIFVEGILRVGGRLKHSLLDFDEAHPIILPSDSPITALLIREAHETTLHGGVQLTLATLRRRYWILRGRQVVKGFIRGCTTCVRQAAAAVSPRMGDLPMERVRVALPFSKVGVDYAGPFHVRAFHGRGRTSVKSYIAVFVCFVTKAVHLELVFKCDAPSFIAALKRFISRRGYPAEIWSDCGTNFVGADAELRAMFAQESELVKGSGRRGQADERGVRDAVVSGGGLFDSRPLTSLVDDSQDAQPLTPAHFLIGRASIIIAEPRLTEDCLSPCQRWQLVTQMVQHFWDRWSEEYIRQLQPRGKWRKDTPAPKVGDVVLIKYESTPPTAWPLARVTEVHPGKDGVVRVLTLKTATSTVRRPVVKRRSIDIESAASEKSRCCRCCWPSGRSPRHPLRCTSCCHPCTWSWTNCQPCIRLQPPSGIVSAHGYI</sequence>
<dbReference type="EMBL" id="CADCXV010001139">
    <property type="protein sequence ID" value="CAB0041910.1"/>
    <property type="molecule type" value="Genomic_DNA"/>
</dbReference>
<dbReference type="Pfam" id="PF17921">
    <property type="entry name" value="Integrase_H2C2"/>
    <property type="match status" value="1"/>
</dbReference>
<feature type="domain" description="Integrase zinc-binding" evidence="1">
    <location>
        <begin position="893"/>
        <end position="941"/>
    </location>
</feature>
<dbReference type="Pfam" id="PF18701">
    <property type="entry name" value="DUF5641"/>
    <property type="match status" value="1"/>
</dbReference>
<keyword evidence="4" id="KW-1185">Reference proteome</keyword>
<protein>
    <recommendedName>
        <fullName evidence="5">DUF5641 domain-containing protein</fullName>
    </recommendedName>
</protein>
<dbReference type="InterPro" id="IPR041588">
    <property type="entry name" value="Integrase_H2C2"/>
</dbReference>
<dbReference type="Gene3D" id="3.30.420.10">
    <property type="entry name" value="Ribonuclease H-like superfamily/Ribonuclease H"/>
    <property type="match status" value="1"/>
</dbReference>
<dbReference type="Gene3D" id="1.10.340.70">
    <property type="match status" value="1"/>
</dbReference>
<reference evidence="3 4" key="1">
    <citation type="submission" date="2020-02" db="EMBL/GenBank/DDBJ databases">
        <authorList>
            <person name="Ferguson B K."/>
        </authorList>
    </citation>
    <scope>NUCLEOTIDE SEQUENCE [LARGE SCALE GENOMIC DNA]</scope>
</reference>
<dbReference type="Proteomes" id="UP000479190">
    <property type="component" value="Unassembled WGS sequence"/>
</dbReference>
<dbReference type="InterPro" id="IPR036397">
    <property type="entry name" value="RNaseH_sf"/>
</dbReference>
<evidence type="ECO:0000259" key="1">
    <source>
        <dbReference type="Pfam" id="PF17921"/>
    </source>
</evidence>
<dbReference type="GO" id="GO:0071897">
    <property type="term" value="P:DNA biosynthetic process"/>
    <property type="evidence" value="ECO:0007669"/>
    <property type="project" value="UniProtKB-ARBA"/>
</dbReference>
<dbReference type="InterPro" id="IPR040676">
    <property type="entry name" value="DUF5641"/>
</dbReference>
<evidence type="ECO:0000313" key="3">
    <source>
        <dbReference type="EMBL" id="CAB0041910.1"/>
    </source>
</evidence>
<dbReference type="PANTHER" id="PTHR47331">
    <property type="entry name" value="PHD-TYPE DOMAIN-CONTAINING PROTEIN"/>
    <property type="match status" value="1"/>
</dbReference>
<evidence type="ECO:0008006" key="5">
    <source>
        <dbReference type="Google" id="ProtNLM"/>
    </source>
</evidence>